<name>A0A266Q3K7_9GAMM</name>
<organism evidence="4 5">
    <name type="scientific">Cellvibrio mixtus</name>
    <dbReference type="NCBI Taxonomy" id="39650"/>
    <lineage>
        <taxon>Bacteria</taxon>
        <taxon>Pseudomonadati</taxon>
        <taxon>Pseudomonadota</taxon>
        <taxon>Gammaproteobacteria</taxon>
        <taxon>Cellvibrionales</taxon>
        <taxon>Cellvibrionaceae</taxon>
        <taxon>Cellvibrio</taxon>
    </lineage>
</organism>
<dbReference type="PANTHER" id="PTHR10655:SF17">
    <property type="entry name" value="LYSOPHOSPHOLIPASE-LIKE PROTEIN 1"/>
    <property type="match status" value="1"/>
</dbReference>
<dbReference type="InterPro" id="IPR003140">
    <property type="entry name" value="PLipase/COase/thioEstase"/>
</dbReference>
<dbReference type="Gene3D" id="3.40.50.1820">
    <property type="entry name" value="alpha/beta hydrolase"/>
    <property type="match status" value="1"/>
</dbReference>
<comment type="caution">
    <text evidence="4">The sequence shown here is derived from an EMBL/GenBank/DDBJ whole genome shotgun (WGS) entry which is preliminary data.</text>
</comment>
<keyword evidence="2" id="KW-0378">Hydrolase</keyword>
<evidence type="ECO:0000256" key="1">
    <source>
        <dbReference type="ARBA" id="ARBA00006499"/>
    </source>
</evidence>
<feature type="domain" description="Phospholipase/carboxylesterase/thioesterase" evidence="3">
    <location>
        <begin position="6"/>
        <end position="218"/>
    </location>
</feature>
<proteinExistence type="inferred from homology"/>
<reference evidence="5" key="1">
    <citation type="submission" date="2017-05" db="EMBL/GenBank/DDBJ databases">
        <authorList>
            <person name="Barney B.M."/>
        </authorList>
    </citation>
    <scope>NUCLEOTIDE SEQUENCE [LARGE SCALE GENOMIC DNA]</scope>
    <source>
        <strain evidence="5">PSBB022</strain>
    </source>
</reference>
<dbReference type="PANTHER" id="PTHR10655">
    <property type="entry name" value="LYSOPHOSPHOLIPASE-RELATED"/>
    <property type="match status" value="1"/>
</dbReference>
<sequence length="221" mass="24055">MNYLPCVEIETGVQPVSASVIWLHGLGADGHDFAPLVPELNLPDALAIRFIFPHAPARSVTVNGGYVMPAWYDILEMNLERKIDEQQLLVSAAAIQALIEREVARGIRTERIVLAGFSQGGAVVYQAGLSFAKPLAGLLIMSSYCATQASLQIADANHATPIVIQHGSEDGVVPEVLGQRAYRFLSDRGCPVSYESYVMEHSLCAPQILSISRWLQTWLAP</sequence>
<dbReference type="AlphaFoldDB" id="A0A266Q3K7"/>
<dbReference type="GO" id="GO:0016787">
    <property type="term" value="F:hydrolase activity"/>
    <property type="evidence" value="ECO:0007669"/>
    <property type="project" value="UniProtKB-KW"/>
</dbReference>
<dbReference type="InterPro" id="IPR050565">
    <property type="entry name" value="LYPA1-2/EST-like"/>
</dbReference>
<keyword evidence="5" id="KW-1185">Reference proteome</keyword>
<dbReference type="Pfam" id="PF02230">
    <property type="entry name" value="Abhydrolase_2"/>
    <property type="match status" value="1"/>
</dbReference>
<evidence type="ECO:0000313" key="4">
    <source>
        <dbReference type="EMBL" id="OZY84467.1"/>
    </source>
</evidence>
<comment type="similarity">
    <text evidence="1">Belongs to the AB hydrolase superfamily. AB hydrolase 2 family.</text>
</comment>
<dbReference type="EMBL" id="NHNI01000002">
    <property type="protein sequence ID" value="OZY84467.1"/>
    <property type="molecule type" value="Genomic_DNA"/>
</dbReference>
<dbReference type="InterPro" id="IPR029058">
    <property type="entry name" value="AB_hydrolase_fold"/>
</dbReference>
<evidence type="ECO:0000256" key="2">
    <source>
        <dbReference type="ARBA" id="ARBA00022801"/>
    </source>
</evidence>
<accession>A0A266Q3K7</accession>
<dbReference type="Proteomes" id="UP000216101">
    <property type="component" value="Unassembled WGS sequence"/>
</dbReference>
<dbReference type="RefSeq" id="WP_094985522.1">
    <property type="nucleotide sequence ID" value="NZ_NHNI01000002.1"/>
</dbReference>
<evidence type="ECO:0000313" key="5">
    <source>
        <dbReference type="Proteomes" id="UP000216101"/>
    </source>
</evidence>
<dbReference type="SUPFAM" id="SSF53474">
    <property type="entry name" value="alpha/beta-Hydrolases"/>
    <property type="match status" value="1"/>
</dbReference>
<gene>
    <name evidence="4" type="ORF">CBP51_14780</name>
</gene>
<protein>
    <submittedName>
        <fullName evidence="4">Carboxylesterase</fullName>
    </submittedName>
</protein>
<evidence type="ECO:0000259" key="3">
    <source>
        <dbReference type="Pfam" id="PF02230"/>
    </source>
</evidence>